<dbReference type="InterPro" id="IPR020472">
    <property type="entry name" value="WD40_PAC1"/>
</dbReference>
<dbReference type="InterPro" id="IPR015943">
    <property type="entry name" value="WD40/YVTN_repeat-like_dom_sf"/>
</dbReference>
<evidence type="ECO:0000256" key="5">
    <source>
        <dbReference type="ARBA" id="ARBA00022574"/>
    </source>
</evidence>
<dbReference type="Proteomes" id="UP000728032">
    <property type="component" value="Unassembled WGS sequence"/>
</dbReference>
<dbReference type="GO" id="GO:0005782">
    <property type="term" value="C:peroxisomal matrix"/>
    <property type="evidence" value="ECO:0007669"/>
    <property type="project" value="UniProtKB-SubCell"/>
</dbReference>
<evidence type="ECO:0000256" key="2">
    <source>
        <dbReference type="ARBA" id="ARBA00004514"/>
    </source>
</evidence>
<proteinExistence type="inferred from homology"/>
<dbReference type="OrthoDB" id="273771at2759"/>
<comment type="similarity">
    <text evidence="9">Belongs to the WD repeat peroxin-7 family.</text>
</comment>
<dbReference type="PANTHER" id="PTHR46027:SF1">
    <property type="entry name" value="PEROXISOMAL TARGETING SIGNAL 2 RECEPTOR"/>
    <property type="match status" value="1"/>
</dbReference>
<evidence type="ECO:0000256" key="4">
    <source>
        <dbReference type="ARBA" id="ARBA00022490"/>
    </source>
</evidence>
<feature type="repeat" description="WD" evidence="11">
    <location>
        <begin position="239"/>
        <end position="281"/>
    </location>
</feature>
<keyword evidence="5 11" id="KW-0853">WD repeat</keyword>
<dbReference type="EMBL" id="CAJPVJ010005242">
    <property type="protein sequence ID" value="CAG2169361.1"/>
    <property type="molecule type" value="Genomic_DNA"/>
</dbReference>
<evidence type="ECO:0000256" key="6">
    <source>
        <dbReference type="ARBA" id="ARBA00022737"/>
    </source>
</evidence>
<evidence type="ECO:0000256" key="1">
    <source>
        <dbReference type="ARBA" id="ARBA00004253"/>
    </source>
</evidence>
<feature type="repeat" description="WD" evidence="11">
    <location>
        <begin position="107"/>
        <end position="151"/>
    </location>
</feature>
<keyword evidence="3" id="KW-0813">Transport</keyword>
<gene>
    <name evidence="12" type="ORF">ONB1V03_LOCUS8839</name>
</gene>
<dbReference type="PROSITE" id="PS50294">
    <property type="entry name" value="WD_REPEATS_REGION"/>
    <property type="match status" value="3"/>
</dbReference>
<name>A0A7R9QN48_9ACAR</name>
<evidence type="ECO:0000256" key="7">
    <source>
        <dbReference type="ARBA" id="ARBA00022927"/>
    </source>
</evidence>
<evidence type="ECO:0000256" key="8">
    <source>
        <dbReference type="ARBA" id="ARBA00023140"/>
    </source>
</evidence>
<keyword evidence="13" id="KW-1185">Reference proteome</keyword>
<evidence type="ECO:0000256" key="10">
    <source>
        <dbReference type="ARBA" id="ARBA00032565"/>
    </source>
</evidence>
<dbReference type="PANTHER" id="PTHR46027">
    <property type="entry name" value="PEROXISOMAL TARGETING SIGNAL 2 RECEPTOR"/>
    <property type="match status" value="1"/>
</dbReference>
<dbReference type="InterPro" id="IPR001680">
    <property type="entry name" value="WD40_rpt"/>
</dbReference>
<dbReference type="InterPro" id="IPR044536">
    <property type="entry name" value="PEX7"/>
</dbReference>
<feature type="repeat" description="WD" evidence="11">
    <location>
        <begin position="152"/>
        <end position="194"/>
    </location>
</feature>
<sequence>MVVKFRTFGFNCYNVAFCPHLPQFIGCVSSQNYGIAGSGALYVLEIMNTHFGPDIDCKHVFPSNGDPLYDLCWSECHPNIMWTVSANGFIQVWDLSNTSIDIPIHVMRGHSREIYAINWSPNTCDSQHVLTVSSDSTVKVWDVLTTQLVNTFLGHESIVYSGQWSPFIPQTFATTSGDSTLKLWSLKQSQPLLNIRVSLGEVLSCDWNKFNHFLMTTSDTNGAINVWDIRSAANPMRTLSGHSKAAKCVKFSPHRQSVIGSTSYDMTTRLWDINTNDGLLFTSQQHSEFVFSLDFNRHINDQIVDCSWDQFIHVFSYSPQFVSINRL</sequence>
<keyword evidence="4" id="KW-0963">Cytoplasm</keyword>
<dbReference type="InterPro" id="IPR036322">
    <property type="entry name" value="WD40_repeat_dom_sf"/>
</dbReference>
<dbReference type="PROSITE" id="PS00678">
    <property type="entry name" value="WD_REPEATS_1"/>
    <property type="match status" value="2"/>
</dbReference>
<dbReference type="GO" id="GO:0005053">
    <property type="term" value="F:peroxisome matrix targeting signal-2 binding"/>
    <property type="evidence" value="ECO:0007669"/>
    <property type="project" value="InterPro"/>
</dbReference>
<dbReference type="InterPro" id="IPR019775">
    <property type="entry name" value="WD40_repeat_CS"/>
</dbReference>
<accession>A0A7R9QN48</accession>
<dbReference type="GO" id="GO:0016558">
    <property type="term" value="P:protein import into peroxisome matrix"/>
    <property type="evidence" value="ECO:0007669"/>
    <property type="project" value="InterPro"/>
</dbReference>
<keyword evidence="6" id="KW-0677">Repeat</keyword>
<reference evidence="12" key="1">
    <citation type="submission" date="2020-11" db="EMBL/GenBank/DDBJ databases">
        <authorList>
            <person name="Tran Van P."/>
        </authorList>
    </citation>
    <scope>NUCLEOTIDE SEQUENCE</scope>
</reference>
<evidence type="ECO:0000313" key="13">
    <source>
        <dbReference type="Proteomes" id="UP000728032"/>
    </source>
</evidence>
<dbReference type="GO" id="GO:0005829">
    <property type="term" value="C:cytosol"/>
    <property type="evidence" value="ECO:0007669"/>
    <property type="project" value="UniProtKB-SubCell"/>
</dbReference>
<evidence type="ECO:0000256" key="3">
    <source>
        <dbReference type="ARBA" id="ARBA00022448"/>
    </source>
</evidence>
<dbReference type="SUPFAM" id="SSF50978">
    <property type="entry name" value="WD40 repeat-like"/>
    <property type="match status" value="1"/>
</dbReference>
<keyword evidence="8" id="KW-0576">Peroxisome</keyword>
<protein>
    <recommendedName>
        <fullName evidence="10">Peroxin-7</fullName>
    </recommendedName>
</protein>
<evidence type="ECO:0000256" key="11">
    <source>
        <dbReference type="PROSITE-ProRule" id="PRU00221"/>
    </source>
</evidence>
<evidence type="ECO:0000313" key="12">
    <source>
        <dbReference type="EMBL" id="CAD7652174.1"/>
    </source>
</evidence>
<organism evidence="12">
    <name type="scientific">Oppiella nova</name>
    <dbReference type="NCBI Taxonomy" id="334625"/>
    <lineage>
        <taxon>Eukaryota</taxon>
        <taxon>Metazoa</taxon>
        <taxon>Ecdysozoa</taxon>
        <taxon>Arthropoda</taxon>
        <taxon>Chelicerata</taxon>
        <taxon>Arachnida</taxon>
        <taxon>Acari</taxon>
        <taxon>Acariformes</taxon>
        <taxon>Sarcoptiformes</taxon>
        <taxon>Oribatida</taxon>
        <taxon>Brachypylina</taxon>
        <taxon>Oppioidea</taxon>
        <taxon>Oppiidae</taxon>
        <taxon>Oppiella</taxon>
    </lineage>
</organism>
<keyword evidence="7" id="KW-0653">Protein transport</keyword>
<evidence type="ECO:0000256" key="9">
    <source>
        <dbReference type="ARBA" id="ARBA00024017"/>
    </source>
</evidence>
<dbReference type="Gene3D" id="2.130.10.10">
    <property type="entry name" value="YVTN repeat-like/Quinoprotein amine dehydrogenase"/>
    <property type="match status" value="1"/>
</dbReference>
<dbReference type="EMBL" id="OC920067">
    <property type="protein sequence ID" value="CAD7652174.1"/>
    <property type="molecule type" value="Genomic_DNA"/>
</dbReference>
<comment type="subcellular location">
    <subcellularLocation>
        <location evidence="2">Cytoplasm</location>
        <location evidence="2">Cytosol</location>
    </subcellularLocation>
    <subcellularLocation>
        <location evidence="1">Peroxisome matrix</location>
    </subcellularLocation>
</comment>
<dbReference type="SMART" id="SM00320">
    <property type="entry name" value="WD40"/>
    <property type="match status" value="6"/>
</dbReference>
<dbReference type="AlphaFoldDB" id="A0A7R9QN48"/>
<dbReference type="PRINTS" id="PR00320">
    <property type="entry name" value="GPROTEINBRPT"/>
</dbReference>
<dbReference type="PROSITE" id="PS50082">
    <property type="entry name" value="WD_REPEATS_2"/>
    <property type="match status" value="3"/>
</dbReference>
<dbReference type="Pfam" id="PF00400">
    <property type="entry name" value="WD40"/>
    <property type="match status" value="5"/>
</dbReference>